<dbReference type="PANTHER" id="PTHR46472">
    <property type="entry name" value="NUCLEOREDOXIN"/>
    <property type="match status" value="1"/>
</dbReference>
<dbReference type="EMBL" id="LDAU01000119">
    <property type="protein sequence ID" value="KRX04330.1"/>
    <property type="molecule type" value="Genomic_DNA"/>
</dbReference>
<evidence type="ECO:0000313" key="3">
    <source>
        <dbReference type="Proteomes" id="UP000054937"/>
    </source>
</evidence>
<dbReference type="InterPro" id="IPR036249">
    <property type="entry name" value="Thioredoxin-like_sf"/>
</dbReference>
<dbReference type="Gene3D" id="3.40.30.10">
    <property type="entry name" value="Glutaredoxin"/>
    <property type="match status" value="1"/>
</dbReference>
<feature type="domain" description="Thioredoxin" evidence="1">
    <location>
        <begin position="3"/>
        <end position="149"/>
    </location>
</feature>
<dbReference type="PANTHER" id="PTHR46472:SF1">
    <property type="entry name" value="NUCLEOREDOXIN"/>
    <property type="match status" value="1"/>
</dbReference>
<accession>A0A0V0QQL6</accession>
<sequence>MFQYLGNKFLKLGKVDGKDAILEVEQDLQKNEFTGLYFSASWCGPCRIFTPKLRQCYDIWKQQEDKKVEIVFVSNDKSENEFVQYFYRNQNWLAVPYMDRQRLNTLGQVCRVSGLPSLIILDDKGKIVTKDGKYHVDAYKTSAYEYWQELRDSQ</sequence>
<name>A0A0V0QQL6_PSEPJ</name>
<dbReference type="GO" id="GO:0005634">
    <property type="term" value="C:nucleus"/>
    <property type="evidence" value="ECO:0007669"/>
    <property type="project" value="TreeGrafter"/>
</dbReference>
<gene>
    <name evidence="2" type="ORF">PPERSA_03570</name>
</gene>
<dbReference type="InterPro" id="IPR013766">
    <property type="entry name" value="Thioredoxin_domain"/>
</dbReference>
<evidence type="ECO:0000313" key="2">
    <source>
        <dbReference type="EMBL" id="KRX04330.1"/>
    </source>
</evidence>
<dbReference type="OMA" id="MNEMHGS"/>
<dbReference type="InParanoid" id="A0A0V0QQL6"/>
<comment type="caution">
    <text evidence="2">The sequence shown here is derived from an EMBL/GenBank/DDBJ whole genome shotgun (WGS) entry which is preliminary data.</text>
</comment>
<proteinExistence type="predicted"/>
<dbReference type="InterPro" id="IPR012336">
    <property type="entry name" value="Thioredoxin-like_fold"/>
</dbReference>
<dbReference type="Pfam" id="PF13905">
    <property type="entry name" value="Thioredoxin_8"/>
    <property type="match status" value="1"/>
</dbReference>
<protein>
    <submittedName>
        <fullName evidence="2">Thioredoxin-like fold</fullName>
    </submittedName>
</protein>
<dbReference type="SUPFAM" id="SSF52833">
    <property type="entry name" value="Thioredoxin-like"/>
    <property type="match status" value="1"/>
</dbReference>
<dbReference type="Proteomes" id="UP000054937">
    <property type="component" value="Unassembled WGS sequence"/>
</dbReference>
<dbReference type="GO" id="GO:0031397">
    <property type="term" value="P:negative regulation of protein ubiquitination"/>
    <property type="evidence" value="ECO:0007669"/>
    <property type="project" value="TreeGrafter"/>
</dbReference>
<dbReference type="OrthoDB" id="409136at2759"/>
<dbReference type="PROSITE" id="PS51352">
    <property type="entry name" value="THIOREDOXIN_2"/>
    <property type="match status" value="1"/>
</dbReference>
<dbReference type="AlphaFoldDB" id="A0A0V0QQL6"/>
<evidence type="ECO:0000259" key="1">
    <source>
        <dbReference type="PROSITE" id="PS51352"/>
    </source>
</evidence>
<organism evidence="2 3">
    <name type="scientific">Pseudocohnilembus persalinus</name>
    <name type="common">Ciliate</name>
    <dbReference type="NCBI Taxonomy" id="266149"/>
    <lineage>
        <taxon>Eukaryota</taxon>
        <taxon>Sar</taxon>
        <taxon>Alveolata</taxon>
        <taxon>Ciliophora</taxon>
        <taxon>Intramacronucleata</taxon>
        <taxon>Oligohymenophorea</taxon>
        <taxon>Scuticociliatia</taxon>
        <taxon>Philasterida</taxon>
        <taxon>Pseudocohnilembidae</taxon>
        <taxon>Pseudocohnilembus</taxon>
    </lineage>
</organism>
<keyword evidence="3" id="KW-1185">Reference proteome</keyword>
<dbReference type="GO" id="GO:0030178">
    <property type="term" value="P:negative regulation of Wnt signaling pathway"/>
    <property type="evidence" value="ECO:0007669"/>
    <property type="project" value="TreeGrafter"/>
</dbReference>
<dbReference type="GO" id="GO:0004791">
    <property type="term" value="F:thioredoxin-disulfide reductase (NADPH) activity"/>
    <property type="evidence" value="ECO:0007669"/>
    <property type="project" value="TreeGrafter"/>
</dbReference>
<reference evidence="2 3" key="1">
    <citation type="journal article" date="2015" name="Sci. Rep.">
        <title>Genome of the facultative scuticociliatosis pathogen Pseudocohnilembus persalinus provides insight into its virulence through horizontal gene transfer.</title>
        <authorList>
            <person name="Xiong J."/>
            <person name="Wang G."/>
            <person name="Cheng J."/>
            <person name="Tian M."/>
            <person name="Pan X."/>
            <person name="Warren A."/>
            <person name="Jiang C."/>
            <person name="Yuan D."/>
            <person name="Miao W."/>
        </authorList>
    </citation>
    <scope>NUCLEOTIDE SEQUENCE [LARGE SCALE GENOMIC DNA]</scope>
    <source>
        <strain evidence="2">36N120E</strain>
    </source>
</reference>